<evidence type="ECO:0000256" key="1">
    <source>
        <dbReference type="ARBA" id="ARBA00009219"/>
    </source>
</evidence>
<dbReference type="GO" id="GO:0006694">
    <property type="term" value="P:steroid biosynthetic process"/>
    <property type="evidence" value="ECO:0007669"/>
    <property type="project" value="InterPro"/>
</dbReference>
<dbReference type="InterPro" id="IPR050177">
    <property type="entry name" value="Lipid_A_modif_metabolic_enz"/>
</dbReference>
<keyword evidence="5" id="KW-1185">Reference proteome</keyword>
<comment type="similarity">
    <text evidence="1">Belongs to the 3-beta-HSD family.</text>
</comment>
<comment type="caution">
    <text evidence="4">The sequence shown here is derived from an EMBL/GenBank/DDBJ whole genome shotgun (WGS) entry which is preliminary data.</text>
</comment>
<organism evidence="4 5">
    <name type="scientific">Lasiosphaeria miniovina</name>
    <dbReference type="NCBI Taxonomy" id="1954250"/>
    <lineage>
        <taxon>Eukaryota</taxon>
        <taxon>Fungi</taxon>
        <taxon>Dikarya</taxon>
        <taxon>Ascomycota</taxon>
        <taxon>Pezizomycotina</taxon>
        <taxon>Sordariomycetes</taxon>
        <taxon>Sordariomycetidae</taxon>
        <taxon>Sordariales</taxon>
        <taxon>Lasiosphaeriaceae</taxon>
        <taxon>Lasiosphaeria</taxon>
    </lineage>
</organism>
<dbReference type="Gene3D" id="3.40.50.720">
    <property type="entry name" value="NAD(P)-binding Rossmann-like Domain"/>
    <property type="match status" value="1"/>
</dbReference>
<dbReference type="GO" id="GO:0016616">
    <property type="term" value="F:oxidoreductase activity, acting on the CH-OH group of donors, NAD or NADP as acceptor"/>
    <property type="evidence" value="ECO:0007669"/>
    <property type="project" value="InterPro"/>
</dbReference>
<reference evidence="4" key="1">
    <citation type="submission" date="2023-06" db="EMBL/GenBank/DDBJ databases">
        <title>Genome-scale phylogeny and comparative genomics of the fungal order Sordariales.</title>
        <authorList>
            <consortium name="Lawrence Berkeley National Laboratory"/>
            <person name="Hensen N."/>
            <person name="Bonometti L."/>
            <person name="Westerberg I."/>
            <person name="Brannstrom I.O."/>
            <person name="Guillou S."/>
            <person name="Cros-Aarteil S."/>
            <person name="Calhoun S."/>
            <person name="Haridas S."/>
            <person name="Kuo A."/>
            <person name="Mondo S."/>
            <person name="Pangilinan J."/>
            <person name="Riley R."/>
            <person name="LaButti K."/>
            <person name="Andreopoulos B."/>
            <person name="Lipzen A."/>
            <person name="Chen C."/>
            <person name="Yanf M."/>
            <person name="Daum C."/>
            <person name="Ng V."/>
            <person name="Clum A."/>
            <person name="Steindorff A."/>
            <person name="Ohm R."/>
            <person name="Martin F."/>
            <person name="Silar P."/>
            <person name="Natvig D."/>
            <person name="Lalanne C."/>
            <person name="Gautier V."/>
            <person name="Ament-velasquez S.L."/>
            <person name="Kruys A."/>
            <person name="Hutchinson M.I."/>
            <person name="Powell A.J."/>
            <person name="Barry K."/>
            <person name="Miller A.N."/>
            <person name="Grigoriev I.V."/>
            <person name="Debuchy R."/>
            <person name="Gladieux P."/>
            <person name="Thoren M.H."/>
            <person name="Johannesson H."/>
        </authorList>
    </citation>
    <scope>NUCLEOTIDE SEQUENCE</scope>
    <source>
        <strain evidence="4">SMH2392-1A</strain>
    </source>
</reference>
<proteinExistence type="inferred from homology"/>
<evidence type="ECO:0000313" key="5">
    <source>
        <dbReference type="Proteomes" id="UP001172101"/>
    </source>
</evidence>
<dbReference type="PANTHER" id="PTHR43245">
    <property type="entry name" value="BIFUNCTIONAL POLYMYXIN RESISTANCE PROTEIN ARNA"/>
    <property type="match status" value="1"/>
</dbReference>
<keyword evidence="2" id="KW-0560">Oxidoreductase</keyword>
<dbReference type="Proteomes" id="UP001172101">
    <property type="component" value="Unassembled WGS sequence"/>
</dbReference>
<dbReference type="AlphaFoldDB" id="A0AA40B362"/>
<dbReference type="EMBL" id="JAUIRO010000002">
    <property type="protein sequence ID" value="KAK0726791.1"/>
    <property type="molecule type" value="Genomic_DNA"/>
</dbReference>
<gene>
    <name evidence="4" type="ORF">B0T26DRAFT_737714</name>
</gene>
<dbReference type="InterPro" id="IPR036291">
    <property type="entry name" value="NAD(P)-bd_dom_sf"/>
</dbReference>
<evidence type="ECO:0000259" key="3">
    <source>
        <dbReference type="Pfam" id="PF01073"/>
    </source>
</evidence>
<dbReference type="Pfam" id="PF01073">
    <property type="entry name" value="3Beta_HSD"/>
    <property type="match status" value="1"/>
</dbReference>
<dbReference type="RefSeq" id="XP_060299647.1">
    <property type="nucleotide sequence ID" value="XM_060443488.1"/>
</dbReference>
<sequence>MSVAVADQHAILLAVVAIGLILAAHLARLNSVLGGTPSAIRKIADNSWSRTLLLATYERIQANPITTKTYAGRIPPKLNRRYIVTGGSGLVGDYIVQQLLQRGQRPDSVRIVDYRAPRRGKQPHVGDLAARVGFVQADISSADSTDLAFSKPWDPPVASLPLTVFHTAAVIVPSDRSKLTYAFCEAVNVKGTQHVLDAARRAGADVLVSTTSASISIRPVEFWGAPWKIWSRSESRWPAHYWQTLDERDFFAPLRAHDGYYSNYAVSKAAAERIVCGANSPGLRTGCIRPANGIYGCSNFSDNTVGGPLNIELLPEWSSHSVQSFVHGSNAAIAHLDLEAVLANPDSSAAPQAGRPFVVTDPNPPIPYGSLYRLVGTLADTPFQTVHVPPILMLLVCHAVEWYILLHARFPLARKVLPPITGDVKHVQPALSSICTHLVASNAVAGQPVAAGGLGYSGVVTTLEGMAQEMVWWNHAHASARAAGETKVYQSSVSLAEEIQRAAGVGANAS</sequence>
<protein>
    <recommendedName>
        <fullName evidence="3">3-beta hydroxysteroid dehydrogenase/isomerase domain-containing protein</fullName>
    </recommendedName>
</protein>
<dbReference type="GeneID" id="85326758"/>
<accession>A0AA40B362</accession>
<evidence type="ECO:0000313" key="4">
    <source>
        <dbReference type="EMBL" id="KAK0726791.1"/>
    </source>
</evidence>
<dbReference type="PANTHER" id="PTHR43245:SF51">
    <property type="entry name" value="SHORT CHAIN DEHYDROGENASE_REDUCTASE FAMILY 42E, MEMBER 2"/>
    <property type="match status" value="1"/>
</dbReference>
<feature type="domain" description="3-beta hydroxysteroid dehydrogenase/isomerase" evidence="3">
    <location>
        <begin position="83"/>
        <end position="215"/>
    </location>
</feature>
<dbReference type="InterPro" id="IPR002225">
    <property type="entry name" value="3Beta_OHSteriod_DH/Estase"/>
</dbReference>
<name>A0AA40B362_9PEZI</name>
<evidence type="ECO:0000256" key="2">
    <source>
        <dbReference type="ARBA" id="ARBA00023002"/>
    </source>
</evidence>
<dbReference type="SUPFAM" id="SSF51735">
    <property type="entry name" value="NAD(P)-binding Rossmann-fold domains"/>
    <property type="match status" value="1"/>
</dbReference>